<organism evidence="1 2">
    <name type="scientific">Hoylesella timonensis S9-PR14</name>
    <dbReference type="NCBI Taxonomy" id="1401062"/>
    <lineage>
        <taxon>Bacteria</taxon>
        <taxon>Pseudomonadati</taxon>
        <taxon>Bacteroidota</taxon>
        <taxon>Bacteroidia</taxon>
        <taxon>Bacteroidales</taxon>
        <taxon>Prevotellaceae</taxon>
        <taxon>Hoylesella</taxon>
    </lineage>
</organism>
<dbReference type="PROSITE" id="PS51257">
    <property type="entry name" value="PROKAR_LIPOPROTEIN"/>
    <property type="match status" value="1"/>
</dbReference>
<dbReference type="Proteomes" id="UP000029723">
    <property type="component" value="Unassembled WGS sequence"/>
</dbReference>
<accession>A0A098YRM6</accession>
<dbReference type="EMBL" id="JRPQ01000160">
    <property type="protein sequence ID" value="KGI21303.1"/>
    <property type="molecule type" value="Genomic_DNA"/>
</dbReference>
<name>A0A098YRM6_9BACT</name>
<gene>
    <name evidence="1" type="ORF">HMPREF9304_10860</name>
</gene>
<proteinExistence type="predicted"/>
<comment type="caution">
    <text evidence="1">The sequence shown here is derived from an EMBL/GenBank/DDBJ whole genome shotgun (WGS) entry which is preliminary data.</text>
</comment>
<protein>
    <recommendedName>
        <fullName evidence="3">Phosphodiester glycosidase domain-containing protein</fullName>
    </recommendedName>
</protein>
<dbReference type="RefSeq" id="WP_036928747.1">
    <property type="nucleotide sequence ID" value="NZ_JRPQ01000160.1"/>
</dbReference>
<evidence type="ECO:0000313" key="2">
    <source>
        <dbReference type="Proteomes" id="UP000029723"/>
    </source>
</evidence>
<dbReference type="OrthoDB" id="9782395at2"/>
<evidence type="ECO:0000313" key="1">
    <source>
        <dbReference type="EMBL" id="KGI21303.1"/>
    </source>
</evidence>
<reference evidence="1 2" key="1">
    <citation type="submission" date="2014-07" db="EMBL/GenBank/DDBJ databases">
        <authorList>
            <person name="McCorrison J."/>
            <person name="Sanka R."/>
            <person name="Torralba M."/>
            <person name="Gillis M."/>
            <person name="Haft D.H."/>
            <person name="Methe B."/>
            <person name="Sutton G."/>
            <person name="Nelson K.E."/>
        </authorList>
    </citation>
    <scope>NUCLEOTIDE SEQUENCE [LARGE SCALE GENOMIC DNA]</scope>
    <source>
        <strain evidence="1 2">S9-PR14</strain>
    </source>
</reference>
<sequence>MMSYQCKIGCIGLVTALIICSCNEQKQLHPMSSSLSSNDAMVDTTQIYHHITLDSTEQLQIYYPHFKRIDLVCGTMPQPTDTSVIMVCAAAFTGQVKKEFSHENIAGNHISGGVYHKGYPCKANTGAFVYAHRQWKFVYQDYAVEVAQAADESGMGFGQMMLINNGLRMPANVVGKNICRALCERKRKLCIIDSRQPLLLIDFIKFLGRYGVTQALYLDMGEGWNYSWYRNNQGIVQYIHPKKQDYGTNWITFYR</sequence>
<dbReference type="AlphaFoldDB" id="A0A098YRM6"/>
<evidence type="ECO:0008006" key="3">
    <source>
        <dbReference type="Google" id="ProtNLM"/>
    </source>
</evidence>